<dbReference type="Proteomes" id="UP001163823">
    <property type="component" value="Chromosome 7"/>
</dbReference>
<protein>
    <submittedName>
        <fullName evidence="1">Expansin</fullName>
    </submittedName>
</protein>
<keyword evidence="2" id="KW-1185">Reference proteome</keyword>
<dbReference type="EMBL" id="JARAOO010000007">
    <property type="protein sequence ID" value="KAJ7961778.1"/>
    <property type="molecule type" value="Genomic_DNA"/>
</dbReference>
<accession>A0AAD7LPF9</accession>
<sequence>MQGRVHDKVPTVPHTLQYNAQFQLQTRLTNFRYREFNEKPSLDMISDWLMNDELPEKMEVSVQLLNEKLLEMGIEVFDILLNEKILDMDLDDSAAKPHFMVGDATGTMGGACGSCYGTNTAALSTALFNNSLS</sequence>
<reference evidence="1" key="1">
    <citation type="journal article" date="2023" name="Science">
        <title>Elucidation of the pathway for biosynthesis of saponin adjuvants from the soapbark tree.</title>
        <authorList>
            <person name="Reed J."/>
            <person name="Orme A."/>
            <person name="El-Demerdash A."/>
            <person name="Owen C."/>
            <person name="Martin L.B.B."/>
            <person name="Misra R.C."/>
            <person name="Kikuchi S."/>
            <person name="Rejzek M."/>
            <person name="Martin A.C."/>
            <person name="Harkess A."/>
            <person name="Leebens-Mack J."/>
            <person name="Louveau T."/>
            <person name="Stephenson M.J."/>
            <person name="Osbourn A."/>
        </authorList>
    </citation>
    <scope>NUCLEOTIDE SEQUENCE</scope>
    <source>
        <strain evidence="1">S10</strain>
    </source>
</reference>
<dbReference type="KEGG" id="qsa:O6P43_017084"/>
<name>A0AAD7LPF9_QUISA</name>
<gene>
    <name evidence="1" type="ORF">O6P43_017084</name>
</gene>
<comment type="caution">
    <text evidence="1">The sequence shown here is derived from an EMBL/GenBank/DDBJ whole genome shotgun (WGS) entry which is preliminary data.</text>
</comment>
<dbReference type="AlphaFoldDB" id="A0AAD7LPF9"/>
<evidence type="ECO:0000313" key="1">
    <source>
        <dbReference type="EMBL" id="KAJ7961778.1"/>
    </source>
</evidence>
<evidence type="ECO:0000313" key="2">
    <source>
        <dbReference type="Proteomes" id="UP001163823"/>
    </source>
</evidence>
<organism evidence="1 2">
    <name type="scientific">Quillaja saponaria</name>
    <name type="common">Soap bark tree</name>
    <dbReference type="NCBI Taxonomy" id="32244"/>
    <lineage>
        <taxon>Eukaryota</taxon>
        <taxon>Viridiplantae</taxon>
        <taxon>Streptophyta</taxon>
        <taxon>Embryophyta</taxon>
        <taxon>Tracheophyta</taxon>
        <taxon>Spermatophyta</taxon>
        <taxon>Magnoliopsida</taxon>
        <taxon>eudicotyledons</taxon>
        <taxon>Gunneridae</taxon>
        <taxon>Pentapetalae</taxon>
        <taxon>rosids</taxon>
        <taxon>fabids</taxon>
        <taxon>Fabales</taxon>
        <taxon>Quillajaceae</taxon>
        <taxon>Quillaja</taxon>
    </lineage>
</organism>
<proteinExistence type="predicted"/>